<dbReference type="Proteomes" id="UP000199315">
    <property type="component" value="Unassembled WGS sequence"/>
</dbReference>
<name>A0A1D3TPH8_9FIRM</name>
<dbReference type="EMBL" id="FMKA01000001">
    <property type="protein sequence ID" value="SCP95269.1"/>
    <property type="molecule type" value="Genomic_DNA"/>
</dbReference>
<evidence type="ECO:0008006" key="3">
    <source>
        <dbReference type="Google" id="ProtNLM"/>
    </source>
</evidence>
<protein>
    <recommendedName>
        <fullName evidence="3">Flavodoxin</fullName>
    </recommendedName>
</protein>
<gene>
    <name evidence="1" type="ORF">SAMN05421730_1001442</name>
</gene>
<dbReference type="AlphaFoldDB" id="A0A1D3TPH8"/>
<keyword evidence="2" id="KW-1185">Reference proteome</keyword>
<proteinExistence type="predicted"/>
<dbReference type="RefSeq" id="WP_169823563.1">
    <property type="nucleotide sequence ID" value="NZ_FMKA01000001.1"/>
</dbReference>
<evidence type="ECO:0000313" key="1">
    <source>
        <dbReference type="EMBL" id="SCP95269.1"/>
    </source>
</evidence>
<reference evidence="1 2" key="1">
    <citation type="submission" date="2016-09" db="EMBL/GenBank/DDBJ databases">
        <authorList>
            <person name="Capua I."/>
            <person name="De Benedictis P."/>
            <person name="Joannis T."/>
            <person name="Lombin L.H."/>
            <person name="Cattoli G."/>
        </authorList>
    </citation>
    <scope>NUCLEOTIDE SEQUENCE [LARGE SCALE GENOMIC DNA]</scope>
    <source>
        <strain evidence="1 2">GluBS11</strain>
    </source>
</reference>
<sequence>MKAIIYKSNAGHTKEYAAMLGAKTGLPVYDADKAAASLKKAMKLFFSDG</sequence>
<organism evidence="1 2">
    <name type="scientific">Anaerobium acetethylicum</name>
    <dbReference type="NCBI Taxonomy" id="1619234"/>
    <lineage>
        <taxon>Bacteria</taxon>
        <taxon>Bacillati</taxon>
        <taxon>Bacillota</taxon>
        <taxon>Clostridia</taxon>
        <taxon>Lachnospirales</taxon>
        <taxon>Lachnospiraceae</taxon>
        <taxon>Anaerobium</taxon>
    </lineage>
</organism>
<accession>A0A1D3TPH8</accession>
<evidence type="ECO:0000313" key="2">
    <source>
        <dbReference type="Proteomes" id="UP000199315"/>
    </source>
</evidence>